<dbReference type="Proteomes" id="UP000176404">
    <property type="component" value="Unassembled WGS sequence"/>
</dbReference>
<proteinExistence type="predicted"/>
<feature type="region of interest" description="Disordered" evidence="1">
    <location>
        <begin position="285"/>
        <end position="332"/>
    </location>
</feature>
<feature type="compositionally biased region" description="Low complexity" evidence="1">
    <location>
        <begin position="293"/>
        <end position="310"/>
    </location>
</feature>
<feature type="compositionally biased region" description="Low complexity" evidence="1">
    <location>
        <begin position="142"/>
        <end position="165"/>
    </location>
</feature>
<evidence type="ECO:0008006" key="4">
    <source>
        <dbReference type="Google" id="ProtNLM"/>
    </source>
</evidence>
<dbReference type="Gene3D" id="2.60.40.1080">
    <property type="match status" value="1"/>
</dbReference>
<evidence type="ECO:0000313" key="2">
    <source>
        <dbReference type="EMBL" id="OGM60528.1"/>
    </source>
</evidence>
<dbReference type="AlphaFoldDB" id="A0A1F8BAZ2"/>
<dbReference type="InterPro" id="IPR008964">
    <property type="entry name" value="Invasin/intimin_cell_adhesion"/>
</dbReference>
<organism evidence="2 3">
    <name type="scientific">Candidatus Woesebacteria bacterium RIFCSPLOWO2_01_FULL_39_10b</name>
    <dbReference type="NCBI Taxonomy" id="1802517"/>
    <lineage>
        <taxon>Bacteria</taxon>
        <taxon>Candidatus Woeseibacteriota</taxon>
    </lineage>
</organism>
<evidence type="ECO:0000313" key="3">
    <source>
        <dbReference type="Proteomes" id="UP000176404"/>
    </source>
</evidence>
<gene>
    <name evidence="2" type="ORF">A2892_00710</name>
</gene>
<evidence type="ECO:0000256" key="1">
    <source>
        <dbReference type="SAM" id="MobiDB-lite"/>
    </source>
</evidence>
<dbReference type="SUPFAM" id="SSF49373">
    <property type="entry name" value="Invasin/intimin cell-adhesion fragments"/>
    <property type="match status" value="1"/>
</dbReference>
<protein>
    <recommendedName>
        <fullName evidence="4">Fibronectin type-III domain-containing protein</fullName>
    </recommendedName>
</protein>
<sequence length="804" mass="84318">MSGFGGFCQTPWCECLCIANTPTPTRTPTPTPTRTPTPAPVPSCTLTLSWAPPVPPGNTINQGSSGTINASVSFSNGTVDRVNFSSSNTSVATVSPFSDPSSPYSTTVTGVGAGSSTIAASAYMGGVIRCSNSLAMTVRATSTPTIGPTNTPGGPTNTPTTRPSNTPVPPTNTPTTRPSNTPTPPPGLNCTVVLTPSTPSGGVPGLTSFLATVTDVVGGTVSRVNFNSSNISVATLTSSSKSSVPYTTTATHLAGGTTTVSAQVIMNSGISEVAVCSDSSILTITAPPPPTNTPGGPTNTPGAPTNTPRPTAVPPTATPTPGICSQPRPRDPPDWGCNRETGNWWINWQWPRVWDADGGRFVSEYQLQVDNEPSFSAPYVYNSWWQSSAFFQCSDGMCNYTTWGLTSNRTYYGRVRTRGVCTTSNWGYTGGLWNSCAWCTFNLLPANTVIELMTTDQLWATNIDKPTNIAIDRVNFSSSNTSIASVNPGSDGSSPYRTDVYGEGVSPPDATINASMVMEGRPICDDSSQVSVINPPPWFQVENGDVLSGGDVISQIAGGCPLNSPPCDPYLVKNTSGTPEEAAGIPSAGRGGNVSWGAGNGPSRPGWVVEGSDYGGDTYTYQFLRDKIPTSVSLASLGPTVTESNLLSGGTEYPSGSGYYYYQYSNPSDLTLTDGDASLNIGSRKVVVFVQGGSVKIDKNINLTDGTGLLLLITDGNITVDESVTEMEGLYFAQRDFLTTDVQGSDLTLLLRGSVVSQGTLVMDRDLPNNAITPAETFKFAPDLLMNFPASLGERHARFRELAP</sequence>
<reference evidence="2 3" key="1">
    <citation type="journal article" date="2016" name="Nat. Commun.">
        <title>Thousands of microbial genomes shed light on interconnected biogeochemical processes in an aquifer system.</title>
        <authorList>
            <person name="Anantharaman K."/>
            <person name="Brown C.T."/>
            <person name="Hug L.A."/>
            <person name="Sharon I."/>
            <person name="Castelle C.J."/>
            <person name="Probst A.J."/>
            <person name="Thomas B.C."/>
            <person name="Singh A."/>
            <person name="Wilkins M.J."/>
            <person name="Karaoz U."/>
            <person name="Brodie E.L."/>
            <person name="Williams K.H."/>
            <person name="Hubbard S.S."/>
            <person name="Banfield J.F."/>
        </authorList>
    </citation>
    <scope>NUCLEOTIDE SEQUENCE [LARGE SCALE GENOMIC DNA]</scope>
</reference>
<feature type="region of interest" description="Disordered" evidence="1">
    <location>
        <begin position="142"/>
        <end position="188"/>
    </location>
</feature>
<comment type="caution">
    <text evidence="2">The sequence shown here is derived from an EMBL/GenBank/DDBJ whole genome shotgun (WGS) entry which is preliminary data.</text>
</comment>
<dbReference type="EMBL" id="MGHD01000004">
    <property type="protein sequence ID" value="OGM60528.1"/>
    <property type="molecule type" value="Genomic_DNA"/>
</dbReference>
<accession>A0A1F8BAZ2</accession>
<name>A0A1F8BAZ2_9BACT</name>